<dbReference type="Proteomes" id="UP001165685">
    <property type="component" value="Unassembled WGS sequence"/>
</dbReference>
<organism evidence="4 5">
    <name type="scientific">Nocardiopsis suaedae</name>
    <dbReference type="NCBI Taxonomy" id="3018444"/>
    <lineage>
        <taxon>Bacteria</taxon>
        <taxon>Bacillati</taxon>
        <taxon>Actinomycetota</taxon>
        <taxon>Actinomycetes</taxon>
        <taxon>Streptosporangiales</taxon>
        <taxon>Nocardiopsidaceae</taxon>
        <taxon>Nocardiopsis</taxon>
    </lineage>
</organism>
<name>A0ABT4TH67_9ACTN</name>
<evidence type="ECO:0000313" key="4">
    <source>
        <dbReference type="EMBL" id="MDA2804062.1"/>
    </source>
</evidence>
<dbReference type="InterPro" id="IPR010998">
    <property type="entry name" value="Integrase_recombinase_N"/>
</dbReference>
<keyword evidence="1" id="KW-0238">DNA-binding</keyword>
<keyword evidence="2" id="KW-0233">DNA recombination</keyword>
<dbReference type="RefSeq" id="WP_270676559.1">
    <property type="nucleotide sequence ID" value="NZ_JAQFWP010000007.1"/>
</dbReference>
<dbReference type="Gene3D" id="1.10.150.130">
    <property type="match status" value="1"/>
</dbReference>
<proteinExistence type="predicted"/>
<gene>
    <name evidence="4" type="ORF">O4U47_06025</name>
</gene>
<dbReference type="Gene3D" id="1.10.443.10">
    <property type="entry name" value="Intergrase catalytic core"/>
    <property type="match status" value="1"/>
</dbReference>
<dbReference type="EMBL" id="JAQFWP010000007">
    <property type="protein sequence ID" value="MDA2804062.1"/>
    <property type="molecule type" value="Genomic_DNA"/>
</dbReference>
<dbReference type="SUPFAM" id="SSF56349">
    <property type="entry name" value="DNA breaking-rejoining enzymes"/>
    <property type="match status" value="1"/>
</dbReference>
<evidence type="ECO:0000313" key="5">
    <source>
        <dbReference type="Proteomes" id="UP001165685"/>
    </source>
</evidence>
<evidence type="ECO:0000256" key="2">
    <source>
        <dbReference type="ARBA" id="ARBA00023172"/>
    </source>
</evidence>
<dbReference type="InterPro" id="IPR002104">
    <property type="entry name" value="Integrase_catalytic"/>
</dbReference>
<feature type="domain" description="Tyr recombinase" evidence="3">
    <location>
        <begin position="196"/>
        <end position="391"/>
    </location>
</feature>
<accession>A0ABT4TH67</accession>
<sequence>MVKSCGCAKSLKGESAKRKKWHKCSHAWVAKWRNSRDGNRLVQLTFPEDPAEGETAYKRAERCASLAEHENMCGRTATRERVRRLLAGIDDTLVSTSQGLTFGNWAEKVVKNKSIALRKASLMQYRSILRRTKVRFGSYELEEIDKEMIQGYIYDLTERERLSPYYVLGIYIFLAIVFKEAVLNEKINRTPCVDIALPKTEKQRFFIKPTLAELEVICEEVNPRYRVAVWLMHGLGLRIGEALGASQLDILGGGDTFRAQRQITQRGEIAPLKHREWGQFRDIPMTRFTHQKIQEHIEEFGVEEDGRLIRGVKSPLPSHDGLRDGIVRGLLQTELPPTMRPHDLRHAWVSDLLAGGVPITEVSRWTGHVHVTTTQRIYGHEVPSSLNQGRMFLEHRYESLVAGKDPAKVGFSWATPPSGDPEHGVPGLAA</sequence>
<evidence type="ECO:0000259" key="3">
    <source>
        <dbReference type="PROSITE" id="PS51898"/>
    </source>
</evidence>
<dbReference type="InterPro" id="IPR013762">
    <property type="entry name" value="Integrase-like_cat_sf"/>
</dbReference>
<evidence type="ECO:0000256" key="1">
    <source>
        <dbReference type="ARBA" id="ARBA00023125"/>
    </source>
</evidence>
<comment type="caution">
    <text evidence="4">The sequence shown here is derived from an EMBL/GenBank/DDBJ whole genome shotgun (WGS) entry which is preliminary data.</text>
</comment>
<reference evidence="4" key="1">
    <citation type="submission" date="2023-01" db="EMBL/GenBank/DDBJ databases">
        <title>Draft genome sequence of Nocardiopsis sp. LSu2-4 isolated from halophytes.</title>
        <authorList>
            <person name="Duangmal K."/>
            <person name="Chantavorakit T."/>
        </authorList>
    </citation>
    <scope>NUCLEOTIDE SEQUENCE</scope>
    <source>
        <strain evidence="4">LSu2-4</strain>
    </source>
</reference>
<protein>
    <submittedName>
        <fullName evidence="4">Tyrosine-type recombinase/integrase</fullName>
    </submittedName>
</protein>
<dbReference type="InterPro" id="IPR011010">
    <property type="entry name" value="DNA_brk_join_enz"/>
</dbReference>
<keyword evidence="5" id="KW-1185">Reference proteome</keyword>
<dbReference type="PROSITE" id="PS51898">
    <property type="entry name" value="TYR_RECOMBINASE"/>
    <property type="match status" value="1"/>
</dbReference>
<dbReference type="Pfam" id="PF00589">
    <property type="entry name" value="Phage_integrase"/>
    <property type="match status" value="1"/>
</dbReference>